<keyword evidence="3" id="KW-1185">Reference proteome</keyword>
<proteinExistence type="predicted"/>
<dbReference type="GO" id="GO:0010181">
    <property type="term" value="F:FMN binding"/>
    <property type="evidence" value="ECO:0007669"/>
    <property type="project" value="InterPro"/>
</dbReference>
<dbReference type="OrthoDB" id="276546at2759"/>
<dbReference type="EMBL" id="KN880636">
    <property type="protein sequence ID" value="KIY64420.1"/>
    <property type="molecule type" value="Genomic_DNA"/>
</dbReference>
<dbReference type="PANTHER" id="PTHR22893:SF91">
    <property type="entry name" value="NADPH DEHYDROGENASE 2-RELATED"/>
    <property type="match status" value="1"/>
</dbReference>
<dbReference type="PANTHER" id="PTHR22893">
    <property type="entry name" value="NADH OXIDOREDUCTASE-RELATED"/>
    <property type="match status" value="1"/>
</dbReference>
<dbReference type="InterPro" id="IPR045247">
    <property type="entry name" value="Oye-like"/>
</dbReference>
<dbReference type="AlphaFoldDB" id="A0A0D7B2I1"/>
<protein>
    <submittedName>
        <fullName evidence="2">NADH:flavin oxidoreductase/NADH oxidase</fullName>
    </submittedName>
</protein>
<dbReference type="InterPro" id="IPR001155">
    <property type="entry name" value="OxRdtase_FMN_N"/>
</dbReference>
<evidence type="ECO:0000313" key="3">
    <source>
        <dbReference type="Proteomes" id="UP000054007"/>
    </source>
</evidence>
<dbReference type="SUPFAM" id="SSF51395">
    <property type="entry name" value="FMN-linked oxidoreductases"/>
    <property type="match status" value="1"/>
</dbReference>
<dbReference type="Pfam" id="PF00724">
    <property type="entry name" value="Oxidored_FMN"/>
    <property type="match status" value="1"/>
</dbReference>
<dbReference type="InterPro" id="IPR013785">
    <property type="entry name" value="Aldolase_TIM"/>
</dbReference>
<reference evidence="2 3" key="1">
    <citation type="journal article" date="2015" name="Fungal Genet. Biol.">
        <title>Evolution of novel wood decay mechanisms in Agaricales revealed by the genome sequences of Fistulina hepatica and Cylindrobasidium torrendii.</title>
        <authorList>
            <person name="Floudas D."/>
            <person name="Held B.W."/>
            <person name="Riley R."/>
            <person name="Nagy L.G."/>
            <person name="Koehler G."/>
            <person name="Ransdell A.S."/>
            <person name="Younus H."/>
            <person name="Chow J."/>
            <person name="Chiniquy J."/>
            <person name="Lipzen A."/>
            <person name="Tritt A."/>
            <person name="Sun H."/>
            <person name="Haridas S."/>
            <person name="LaButti K."/>
            <person name="Ohm R.A."/>
            <person name="Kues U."/>
            <person name="Blanchette R.A."/>
            <person name="Grigoriev I.V."/>
            <person name="Minto R.E."/>
            <person name="Hibbett D.S."/>
        </authorList>
    </citation>
    <scope>NUCLEOTIDE SEQUENCE [LARGE SCALE GENOMIC DNA]</scope>
    <source>
        <strain evidence="2 3">FP15055 ss-10</strain>
    </source>
</reference>
<dbReference type="Proteomes" id="UP000054007">
    <property type="component" value="Unassembled WGS sequence"/>
</dbReference>
<evidence type="ECO:0000313" key="2">
    <source>
        <dbReference type="EMBL" id="KIY64420.1"/>
    </source>
</evidence>
<gene>
    <name evidence="2" type="ORF">CYLTODRAFT_401892</name>
</gene>
<dbReference type="FunFam" id="3.20.20.70:FF:000138">
    <property type="entry name" value="NADPH dehydrogenase 1"/>
    <property type="match status" value="1"/>
</dbReference>
<feature type="domain" description="NADH:flavin oxidoreductase/NADH oxidase N-terminal" evidence="1">
    <location>
        <begin position="18"/>
        <end position="355"/>
    </location>
</feature>
<dbReference type="GO" id="GO:0016491">
    <property type="term" value="F:oxidoreductase activity"/>
    <property type="evidence" value="ECO:0007669"/>
    <property type="project" value="InterPro"/>
</dbReference>
<name>A0A0D7B2I1_9AGAR</name>
<dbReference type="Gene3D" id="3.20.20.70">
    <property type="entry name" value="Aldolase class I"/>
    <property type="match status" value="1"/>
</dbReference>
<accession>A0A0D7B2I1</accession>
<dbReference type="STRING" id="1314674.A0A0D7B2I1"/>
<sequence>MLFAEIFHHPLSMSSQSKLFQPITVGTVELQHRVALAPLTRFKATEKTHIPHTALVKNYYSQRGSTPGTLLISEATFISPQAGGYDHVPGIWSDEQIAAWKEITDAVHSKDSFIYLQLWSLGRAAKPEMLRGEDPTLSFVAPSAIKLKGTEETPRELTRDEIKSFVSDYAKGAANAVHRAGFDGVEIHGANGHLFDQFLQDVSNQRTDEYGGSIENRTRFALEVIDAIVKEVGAQRTALRISPWSEIQDMRMEDPKPTFTYLVTQIREKHPNFAYLHVIEPRANGMDVLESVPEDWDNDFIRDVWAPRPFIAAGGFEASSAKEAADQKGDLIAFGRKFIANPDLPLCLKTNIPLNNYNRETFYLPGEVSEGYTDYPFSAA</sequence>
<dbReference type="CDD" id="cd02933">
    <property type="entry name" value="OYE_like_FMN"/>
    <property type="match status" value="1"/>
</dbReference>
<organism evidence="2 3">
    <name type="scientific">Cylindrobasidium torrendii FP15055 ss-10</name>
    <dbReference type="NCBI Taxonomy" id="1314674"/>
    <lineage>
        <taxon>Eukaryota</taxon>
        <taxon>Fungi</taxon>
        <taxon>Dikarya</taxon>
        <taxon>Basidiomycota</taxon>
        <taxon>Agaricomycotina</taxon>
        <taxon>Agaricomycetes</taxon>
        <taxon>Agaricomycetidae</taxon>
        <taxon>Agaricales</taxon>
        <taxon>Marasmiineae</taxon>
        <taxon>Physalacriaceae</taxon>
        <taxon>Cylindrobasidium</taxon>
    </lineage>
</organism>
<evidence type="ECO:0000259" key="1">
    <source>
        <dbReference type="Pfam" id="PF00724"/>
    </source>
</evidence>